<organism evidence="1 2">
    <name type="scientific">Kineosporia corallincola</name>
    <dbReference type="NCBI Taxonomy" id="2835133"/>
    <lineage>
        <taxon>Bacteria</taxon>
        <taxon>Bacillati</taxon>
        <taxon>Actinomycetota</taxon>
        <taxon>Actinomycetes</taxon>
        <taxon>Kineosporiales</taxon>
        <taxon>Kineosporiaceae</taxon>
        <taxon>Kineosporia</taxon>
    </lineage>
</organism>
<name>A0ABS5TEE6_9ACTN</name>
<evidence type="ECO:0000313" key="1">
    <source>
        <dbReference type="EMBL" id="MBT0769442.1"/>
    </source>
</evidence>
<sequence length="182" mass="20444">MTAITPGTAPVELALIPRQGRHTAHDPFDPDARHEETLSRLLSQVPGRAPLYDRPLALKQRIARDSSNLERLRRALPQLRDPRRRAETSHAIRTLTADIAAHERALDRLVDEGRTRRWGPADFEPGDRVRYMAAWYDVVGVGPEGLTVVFRRGLNGVSWDVPAEYSRVTGRDRNGVEDLDAA</sequence>
<keyword evidence="2" id="KW-1185">Reference proteome</keyword>
<gene>
    <name evidence="1" type="ORF">KIH74_10960</name>
</gene>
<reference evidence="1 2" key="1">
    <citation type="submission" date="2021-05" db="EMBL/GenBank/DDBJ databases">
        <title>Kineosporia and Streptomyces sp. nov. two new marine actinobacteria isolated from Coral.</title>
        <authorList>
            <person name="Buangrab K."/>
            <person name="Sutthacheep M."/>
            <person name="Yeemin T."/>
            <person name="Harunari E."/>
            <person name="Igarashi Y."/>
            <person name="Kanchanasin P."/>
            <person name="Tanasupawat S."/>
            <person name="Phongsopitanun W."/>
        </authorList>
    </citation>
    <scope>NUCLEOTIDE SEQUENCE [LARGE SCALE GENOMIC DNA]</scope>
    <source>
        <strain evidence="1 2">J2-2</strain>
    </source>
</reference>
<protein>
    <submittedName>
        <fullName evidence="1">Uncharacterized protein</fullName>
    </submittedName>
</protein>
<evidence type="ECO:0000313" key="2">
    <source>
        <dbReference type="Proteomes" id="UP001197247"/>
    </source>
</evidence>
<dbReference type="Proteomes" id="UP001197247">
    <property type="component" value="Unassembled WGS sequence"/>
</dbReference>
<dbReference type="RefSeq" id="WP_214155744.1">
    <property type="nucleotide sequence ID" value="NZ_JAHBAY010000004.1"/>
</dbReference>
<comment type="caution">
    <text evidence="1">The sequence shown here is derived from an EMBL/GenBank/DDBJ whole genome shotgun (WGS) entry which is preliminary data.</text>
</comment>
<accession>A0ABS5TEE6</accession>
<proteinExistence type="predicted"/>
<dbReference type="EMBL" id="JAHBAY010000004">
    <property type="protein sequence ID" value="MBT0769442.1"/>
    <property type="molecule type" value="Genomic_DNA"/>
</dbReference>